<dbReference type="Proteomes" id="UP001143856">
    <property type="component" value="Unassembled WGS sequence"/>
</dbReference>
<gene>
    <name evidence="1" type="ORF">NUW58_g6820</name>
</gene>
<name>A0ACC1NQ33_9PEZI</name>
<organism evidence="1 2">
    <name type="scientific">Xylaria curta</name>
    <dbReference type="NCBI Taxonomy" id="42375"/>
    <lineage>
        <taxon>Eukaryota</taxon>
        <taxon>Fungi</taxon>
        <taxon>Dikarya</taxon>
        <taxon>Ascomycota</taxon>
        <taxon>Pezizomycotina</taxon>
        <taxon>Sordariomycetes</taxon>
        <taxon>Xylariomycetidae</taxon>
        <taxon>Xylariales</taxon>
        <taxon>Xylariaceae</taxon>
        <taxon>Xylaria</taxon>
    </lineage>
</organism>
<evidence type="ECO:0000313" key="1">
    <source>
        <dbReference type="EMBL" id="KAJ2980918.1"/>
    </source>
</evidence>
<keyword evidence="2" id="KW-1185">Reference proteome</keyword>
<proteinExistence type="predicted"/>
<dbReference type="EMBL" id="JAPDGR010001626">
    <property type="protein sequence ID" value="KAJ2980918.1"/>
    <property type="molecule type" value="Genomic_DNA"/>
</dbReference>
<protein>
    <submittedName>
        <fullName evidence="1">Uncharacterized protein</fullName>
    </submittedName>
</protein>
<sequence length="151" mass="15558">MAGKRAGVPDAWDDDDWEVKADQAAAADPEPDVESQASMTKAQTSGATCRIQQEALAISVSIRPRKPAAVPLALCSASHRLTIDYLCSEAPPALGVPQVHAPQFQERAASSALCRIASKASCRALGSAPLSGLVLVIYSVFCAGLAAASAP</sequence>
<accession>A0ACC1NQ33</accession>
<reference evidence="1" key="1">
    <citation type="submission" date="2022-10" db="EMBL/GenBank/DDBJ databases">
        <title>Genome Sequence of Xylaria curta.</title>
        <authorList>
            <person name="Buettner E."/>
        </authorList>
    </citation>
    <scope>NUCLEOTIDE SEQUENCE</scope>
    <source>
        <strain evidence="1">Babe10</strain>
    </source>
</reference>
<comment type="caution">
    <text evidence="1">The sequence shown here is derived from an EMBL/GenBank/DDBJ whole genome shotgun (WGS) entry which is preliminary data.</text>
</comment>
<evidence type="ECO:0000313" key="2">
    <source>
        <dbReference type="Proteomes" id="UP001143856"/>
    </source>
</evidence>